<reference evidence="11 12" key="1">
    <citation type="journal article" date="2007" name="Science">
        <title>Sea anemone genome reveals ancestral eumetazoan gene repertoire and genomic organization.</title>
        <authorList>
            <person name="Putnam N.H."/>
            <person name="Srivastava M."/>
            <person name="Hellsten U."/>
            <person name="Dirks B."/>
            <person name="Chapman J."/>
            <person name="Salamov A."/>
            <person name="Terry A."/>
            <person name="Shapiro H."/>
            <person name="Lindquist E."/>
            <person name="Kapitonov V.V."/>
            <person name="Jurka J."/>
            <person name="Genikhovich G."/>
            <person name="Grigoriev I.V."/>
            <person name="Lucas S.M."/>
            <person name="Steele R.E."/>
            <person name="Finnerty J.R."/>
            <person name="Technau U."/>
            <person name="Martindale M.Q."/>
            <person name="Rokhsar D.S."/>
        </authorList>
    </citation>
    <scope>NUCLEOTIDE SEQUENCE [LARGE SCALE GENOMIC DNA]</scope>
    <source>
        <strain evidence="12">CH2 X CH6</strain>
    </source>
</reference>
<dbReference type="PANTHER" id="PTHR11214:SF376">
    <property type="entry name" value="HEXOSYLTRANSFERASE"/>
    <property type="match status" value="1"/>
</dbReference>
<evidence type="ECO:0000313" key="12">
    <source>
        <dbReference type="Proteomes" id="UP000001593"/>
    </source>
</evidence>
<comment type="subcellular location">
    <subcellularLocation>
        <location evidence="1 10">Golgi apparatus membrane</location>
        <topology evidence="1 10">Single-pass type II membrane protein</topology>
    </subcellularLocation>
</comment>
<dbReference type="EC" id="2.4.1.-" evidence="10"/>
<dbReference type="eggNOG" id="KOG2287">
    <property type="taxonomic scope" value="Eukaryota"/>
</dbReference>
<keyword evidence="9" id="KW-0472">Membrane</keyword>
<dbReference type="InParanoid" id="A7S8G6"/>
<dbReference type="EMBL" id="DS469598">
    <property type="protein sequence ID" value="EDO39939.1"/>
    <property type="molecule type" value="Genomic_DNA"/>
</dbReference>
<dbReference type="InterPro" id="IPR002659">
    <property type="entry name" value="Glyco_trans_31"/>
</dbReference>
<protein>
    <recommendedName>
        <fullName evidence="10">Hexosyltransferase</fullName>
        <ecNumber evidence="10">2.4.1.-</ecNumber>
    </recommendedName>
</protein>
<keyword evidence="5" id="KW-0812">Transmembrane</keyword>
<keyword evidence="8 10" id="KW-0333">Golgi apparatus</keyword>
<evidence type="ECO:0000256" key="6">
    <source>
        <dbReference type="ARBA" id="ARBA00022968"/>
    </source>
</evidence>
<evidence type="ECO:0000256" key="7">
    <source>
        <dbReference type="ARBA" id="ARBA00022989"/>
    </source>
</evidence>
<dbReference type="GO" id="GO:0006493">
    <property type="term" value="P:protein O-linked glycosylation"/>
    <property type="evidence" value="ECO:0000318"/>
    <property type="project" value="GO_Central"/>
</dbReference>
<dbReference type="FunCoup" id="A7S8G6">
    <property type="interactions" value="100"/>
</dbReference>
<keyword evidence="12" id="KW-1185">Reference proteome</keyword>
<name>A7S8G6_NEMVE</name>
<dbReference type="AlphaFoldDB" id="A7S8G6"/>
<dbReference type="HOGENOM" id="CLU_720248_0_0_1"/>
<proteinExistence type="inferred from homology"/>
<dbReference type="SUPFAM" id="SSF53448">
    <property type="entry name" value="Nucleotide-diphospho-sugar transferases"/>
    <property type="match status" value="1"/>
</dbReference>
<keyword evidence="6" id="KW-0735">Signal-anchor</keyword>
<evidence type="ECO:0000256" key="8">
    <source>
        <dbReference type="ARBA" id="ARBA00023034"/>
    </source>
</evidence>
<keyword evidence="7" id="KW-1133">Transmembrane helix</keyword>
<evidence type="ECO:0000256" key="2">
    <source>
        <dbReference type="ARBA" id="ARBA00008661"/>
    </source>
</evidence>
<dbReference type="KEGG" id="nve:5511618"/>
<evidence type="ECO:0000256" key="1">
    <source>
        <dbReference type="ARBA" id="ARBA00004323"/>
    </source>
</evidence>
<dbReference type="GO" id="GO:0016757">
    <property type="term" value="F:glycosyltransferase activity"/>
    <property type="evidence" value="ECO:0000318"/>
    <property type="project" value="GO_Central"/>
</dbReference>
<evidence type="ECO:0000256" key="3">
    <source>
        <dbReference type="ARBA" id="ARBA00022676"/>
    </source>
</evidence>
<dbReference type="Gene3D" id="3.90.550.50">
    <property type="match status" value="1"/>
</dbReference>
<dbReference type="PhylomeDB" id="A7S8G6"/>
<dbReference type="GO" id="GO:0016758">
    <property type="term" value="F:hexosyltransferase activity"/>
    <property type="evidence" value="ECO:0007669"/>
    <property type="project" value="InterPro"/>
</dbReference>
<dbReference type="GO" id="GO:0000139">
    <property type="term" value="C:Golgi membrane"/>
    <property type="evidence" value="ECO:0000318"/>
    <property type="project" value="GO_Central"/>
</dbReference>
<evidence type="ECO:0000313" key="11">
    <source>
        <dbReference type="EMBL" id="EDO39939.1"/>
    </source>
</evidence>
<evidence type="ECO:0000256" key="4">
    <source>
        <dbReference type="ARBA" id="ARBA00022679"/>
    </source>
</evidence>
<evidence type="ECO:0000256" key="9">
    <source>
        <dbReference type="ARBA" id="ARBA00023136"/>
    </source>
</evidence>
<dbReference type="OrthoDB" id="5967113at2759"/>
<evidence type="ECO:0000256" key="5">
    <source>
        <dbReference type="ARBA" id="ARBA00022692"/>
    </source>
</evidence>
<evidence type="ECO:0000256" key="10">
    <source>
        <dbReference type="RuleBase" id="RU363063"/>
    </source>
</evidence>
<dbReference type="Proteomes" id="UP000001593">
    <property type="component" value="Unassembled WGS sequence"/>
</dbReference>
<dbReference type="OMA" id="WANSSKY"/>
<comment type="similarity">
    <text evidence="2 10">Belongs to the glycosyltransferase 31 family.</text>
</comment>
<dbReference type="Pfam" id="PF01762">
    <property type="entry name" value="Galactosyl_T"/>
    <property type="match status" value="1"/>
</dbReference>
<keyword evidence="4" id="KW-0808">Transferase</keyword>
<dbReference type="InterPro" id="IPR029044">
    <property type="entry name" value="Nucleotide-diphossugar_trans"/>
</dbReference>
<dbReference type="FunFam" id="3.90.550.50:FF:000075">
    <property type="entry name" value="Hexosyltransferase"/>
    <property type="match status" value="1"/>
</dbReference>
<dbReference type="PANTHER" id="PTHR11214">
    <property type="entry name" value="BETA-1,3-N-ACETYLGLUCOSAMINYLTRANSFERASE"/>
    <property type="match status" value="1"/>
</dbReference>
<keyword evidence="3 10" id="KW-0328">Glycosyltransferase</keyword>
<sequence length="384" mass="44256">MNVVDRISDSLREQTGRVQNNAGFKRMLSMVSSLDITNEYGNTEKQASKRLLSKVKTAFYSVYHIIARSQDTIIDKLRGIKKSLNATTIPLPLGAYKDDSIRDRAFGPIFVERVFLLILITSHPKASSRRDLIRKTWAGTSKSKYLTGLPAKSTNVSPTYPQSTIYCVFTVGFANDAGIDRYVERESNRFGDILRINKRESYRNLVEKIQGSFEWALSVKPQYILKADDDVYVNMPKLISWLHSPRIPPKIYAGFVHYRAFIQRDPSHRWFVSRSLFPEGRFPPYCGGPFYLFSGNILQKIHKASLKQKRFAVEDAYFGVLARRIGIRPFDVGRTLWFWDKELDLTSTSWTNTRLRNTAVIGDGITDSGIQYLHERYKKIKQRR</sequence>
<organism evidence="11 12">
    <name type="scientific">Nematostella vectensis</name>
    <name type="common">Starlet sea anemone</name>
    <dbReference type="NCBI Taxonomy" id="45351"/>
    <lineage>
        <taxon>Eukaryota</taxon>
        <taxon>Metazoa</taxon>
        <taxon>Cnidaria</taxon>
        <taxon>Anthozoa</taxon>
        <taxon>Hexacorallia</taxon>
        <taxon>Actiniaria</taxon>
        <taxon>Edwardsiidae</taxon>
        <taxon>Nematostella</taxon>
    </lineage>
</organism>
<gene>
    <name evidence="11" type="ORF">NEMVEDRAFT_v1g208403</name>
</gene>
<accession>A7S8G6</accession>